<dbReference type="GO" id="GO:0022857">
    <property type="term" value="F:transmembrane transporter activity"/>
    <property type="evidence" value="ECO:0007669"/>
    <property type="project" value="TreeGrafter"/>
</dbReference>
<feature type="transmembrane region" description="Helical" evidence="7">
    <location>
        <begin position="439"/>
        <end position="463"/>
    </location>
</feature>
<dbReference type="Pfam" id="PF02687">
    <property type="entry name" value="FtsX"/>
    <property type="match status" value="1"/>
</dbReference>
<dbReference type="GO" id="GO:0005886">
    <property type="term" value="C:plasma membrane"/>
    <property type="evidence" value="ECO:0007669"/>
    <property type="project" value="UniProtKB-SubCell"/>
</dbReference>
<comment type="similarity">
    <text evidence="6">Belongs to the ABC-4 integral membrane protein family.</text>
</comment>
<dbReference type="RefSeq" id="WP_162658839.1">
    <property type="nucleotide sequence ID" value="NZ_LR593887.1"/>
</dbReference>
<name>A0A6C2YRR6_9BACT</name>
<dbReference type="InterPro" id="IPR050250">
    <property type="entry name" value="Macrolide_Exporter_MacB"/>
</dbReference>
<dbReference type="InterPro" id="IPR003838">
    <property type="entry name" value="ABC3_permease_C"/>
</dbReference>
<reference evidence="9" key="1">
    <citation type="submission" date="2019-04" db="EMBL/GenBank/DDBJ databases">
        <authorList>
            <consortium name="Science for Life Laboratories"/>
        </authorList>
    </citation>
    <scope>NUCLEOTIDE SEQUENCE</scope>
    <source>
        <strain evidence="9">MBLW1</strain>
    </source>
</reference>
<dbReference type="PANTHER" id="PTHR30572">
    <property type="entry name" value="MEMBRANE COMPONENT OF TRANSPORTER-RELATED"/>
    <property type="match status" value="1"/>
</dbReference>
<evidence type="ECO:0000259" key="8">
    <source>
        <dbReference type="Pfam" id="PF02687"/>
    </source>
</evidence>
<evidence type="ECO:0000256" key="4">
    <source>
        <dbReference type="ARBA" id="ARBA00022989"/>
    </source>
</evidence>
<evidence type="ECO:0000256" key="6">
    <source>
        <dbReference type="ARBA" id="ARBA00038076"/>
    </source>
</evidence>
<dbReference type="PANTHER" id="PTHR30572:SF4">
    <property type="entry name" value="ABC TRANSPORTER PERMEASE YTRF"/>
    <property type="match status" value="1"/>
</dbReference>
<evidence type="ECO:0000256" key="7">
    <source>
        <dbReference type="SAM" id="Phobius"/>
    </source>
</evidence>
<keyword evidence="3 7" id="KW-0812">Transmembrane</keyword>
<feature type="transmembrane region" description="Helical" evidence="7">
    <location>
        <begin position="388"/>
        <end position="418"/>
    </location>
</feature>
<evidence type="ECO:0000256" key="3">
    <source>
        <dbReference type="ARBA" id="ARBA00022692"/>
    </source>
</evidence>
<organism evidence="9">
    <name type="scientific">Tuwongella immobilis</name>
    <dbReference type="NCBI Taxonomy" id="692036"/>
    <lineage>
        <taxon>Bacteria</taxon>
        <taxon>Pseudomonadati</taxon>
        <taxon>Planctomycetota</taxon>
        <taxon>Planctomycetia</taxon>
        <taxon>Gemmatales</taxon>
        <taxon>Gemmataceae</taxon>
        <taxon>Tuwongella</taxon>
    </lineage>
</organism>
<comment type="subcellular location">
    <subcellularLocation>
        <location evidence="1">Cell membrane</location>
        <topology evidence="1">Multi-pass membrane protein</topology>
    </subcellularLocation>
</comment>
<feature type="transmembrane region" description="Helical" evidence="7">
    <location>
        <begin position="490"/>
        <end position="512"/>
    </location>
</feature>
<evidence type="ECO:0000313" key="9">
    <source>
        <dbReference type="EMBL" id="VIP03675.1"/>
    </source>
</evidence>
<sequence>MLRRDQIATAVANMRRQPLRFLLSLGGITLATAMLTISLTVSLGVRSAITEHLSRQDLLRRMEVLPGRDADQKVIADAEIQEVPEPVRNIVGTMSEARRDRLRRAEVIRWRSRVARIPRVPLTRKQITELQAMPEIERIRPIALETVQIRRGNSTLEASALPIAADSPTLASLLVAGQWFADDQTPGIVLDEATLYRLGVRDEAEVPRALGQSLELELRNNTVFSAASLLGLFQADRSNLSLDDFRLVSEFGRQFPALIEGMNLPPSDRARLQELFRRKAPGQRVLSDESIRIRLPLIGVIRDRTPDDRKNESWFDSIIGDADVYLPQFVAESELERLPRYQQEGYQRLSIRLVEGADLGQVADALKAKGLQVFSLQEFIAQLRTNTLLIIFGMNFLAIVAMLVSSLGIANIQIASVVERTREIGILKAVGASDHQVQSLFLLEGTILGFVGGLLGLLLGYLLSWPGEQIAQQMILESAPMMADLRFFQFPIGLIVGVPIAITLVTTLASFIPARRAARIDPIHALRYE</sequence>
<feature type="domain" description="ABC3 transporter permease C-terminal" evidence="8">
    <location>
        <begin position="395"/>
        <end position="522"/>
    </location>
</feature>
<keyword evidence="4 7" id="KW-1133">Transmembrane helix</keyword>
<evidence type="ECO:0000313" key="10">
    <source>
        <dbReference type="Proteomes" id="UP000464378"/>
    </source>
</evidence>
<keyword evidence="10" id="KW-1185">Reference proteome</keyword>
<evidence type="ECO:0000256" key="2">
    <source>
        <dbReference type="ARBA" id="ARBA00022475"/>
    </source>
</evidence>
<dbReference type="InParanoid" id="A0A6C2YRR6"/>
<keyword evidence="2" id="KW-1003">Cell membrane</keyword>
<accession>A0A6C2YRR6</accession>
<keyword evidence="5 7" id="KW-0472">Membrane</keyword>
<feature type="transmembrane region" description="Helical" evidence="7">
    <location>
        <begin position="21"/>
        <end position="45"/>
    </location>
</feature>
<dbReference type="Proteomes" id="UP000464378">
    <property type="component" value="Chromosome"/>
</dbReference>
<gene>
    <name evidence="9" type="ORF">GMBLW1_02850</name>
</gene>
<evidence type="ECO:0000256" key="5">
    <source>
        <dbReference type="ARBA" id="ARBA00023136"/>
    </source>
</evidence>
<proteinExistence type="inferred from homology"/>
<dbReference type="KEGG" id="tim:GMBLW1_02850"/>
<protein>
    <recommendedName>
        <fullName evidence="8">ABC3 transporter permease C-terminal domain-containing protein</fullName>
    </recommendedName>
</protein>
<evidence type="ECO:0000256" key="1">
    <source>
        <dbReference type="ARBA" id="ARBA00004651"/>
    </source>
</evidence>
<dbReference type="EMBL" id="LR593887">
    <property type="protein sequence ID" value="VTS04718.1"/>
    <property type="molecule type" value="Genomic_DNA"/>
</dbReference>
<dbReference type="AlphaFoldDB" id="A0A6C2YRR6"/>
<dbReference type="EMBL" id="LR586016">
    <property type="protein sequence ID" value="VIP03675.1"/>
    <property type="molecule type" value="Genomic_DNA"/>
</dbReference>